<feature type="compositionally biased region" description="Pro residues" evidence="1">
    <location>
        <begin position="76"/>
        <end position="92"/>
    </location>
</feature>
<evidence type="ECO:0000313" key="4">
    <source>
        <dbReference type="Proteomes" id="UP001629113"/>
    </source>
</evidence>
<feature type="region of interest" description="Disordered" evidence="1">
    <location>
        <begin position="278"/>
        <end position="297"/>
    </location>
</feature>
<feature type="chain" id="PRO_5045484181" description="Glycosyltransferase family 92 protein" evidence="2">
    <location>
        <begin position="26"/>
        <end position="534"/>
    </location>
</feature>
<dbReference type="Proteomes" id="UP001629113">
    <property type="component" value="Unassembled WGS sequence"/>
</dbReference>
<feature type="region of interest" description="Disordered" evidence="1">
    <location>
        <begin position="42"/>
        <end position="95"/>
    </location>
</feature>
<evidence type="ECO:0000313" key="3">
    <source>
        <dbReference type="EMBL" id="KAL3422995.1"/>
    </source>
</evidence>
<dbReference type="EMBL" id="JBFCZG010000004">
    <property type="protein sequence ID" value="KAL3422995.1"/>
    <property type="molecule type" value="Genomic_DNA"/>
</dbReference>
<evidence type="ECO:0000256" key="1">
    <source>
        <dbReference type="SAM" id="MobiDB-lite"/>
    </source>
</evidence>
<feature type="signal peptide" evidence="2">
    <location>
        <begin position="1"/>
        <end position="25"/>
    </location>
</feature>
<accession>A0ABR4PI73</accession>
<name>A0ABR4PI73_9HELO</name>
<protein>
    <recommendedName>
        <fullName evidence="5">Glycosyltransferase family 92 protein</fullName>
    </recommendedName>
</protein>
<feature type="region of interest" description="Disordered" evidence="1">
    <location>
        <begin position="461"/>
        <end position="483"/>
    </location>
</feature>
<dbReference type="InterPro" id="IPR029044">
    <property type="entry name" value="Nucleotide-diphossugar_trans"/>
</dbReference>
<sequence>MASLRSRGIQLSILAALSLFLIILALQSSSLQEQVLKTTIPKPATHSTAPSTIAVPLPVPESVSTPPSASITGSPSAPPPAPEYNPPHPIYKPTPSAKQLPPVIDNFPLAAAAHSASELPPVPSWNQPPNPHVPENTPLFIGFTRNWRVLQQAVVSYIAAGWPAEDIFVVENTGVMDSNKHGRLSLQNPFFLNHTRLDLLGVNVLITPTLFTFAQLQNFYLWTAIQRGWESYFWGHMDIVVLGYEGGPEVVTNASSHSTTPDAYRSLYAHAVETLRETDTTDWSPGPEQEWDNSHGPPENWAPSIQQPPLPEQLTSKRWAARFFHYDHLALVQTKAFEEVGGWDTSIPFYMTDCDMHERLFMRGFRITDAKAGHIFDVGTSFDDIEVLYRKKSADGNMRNATFININKLLESDDDGELQALNSHVPDSVPTRGDRVWEEDGFNSSSFDNLLAVAKQMQTAKATGKKGRNTWQTRQRGGEGDPYYRDAQGFEDSITMAIEHGRRVYREKWGHRDCDLINSGLHADDAWRVLHDWD</sequence>
<comment type="caution">
    <text evidence="3">The sequence shown here is derived from an EMBL/GenBank/DDBJ whole genome shotgun (WGS) entry which is preliminary data.</text>
</comment>
<proteinExistence type="predicted"/>
<feature type="compositionally biased region" description="Low complexity" evidence="1">
    <location>
        <begin position="66"/>
        <end position="75"/>
    </location>
</feature>
<reference evidence="3 4" key="1">
    <citation type="submission" date="2024-06" db="EMBL/GenBank/DDBJ databases">
        <title>Complete genome of Phlyctema vagabunda strain 19-DSS-EL-015.</title>
        <authorList>
            <person name="Fiorenzani C."/>
        </authorList>
    </citation>
    <scope>NUCLEOTIDE SEQUENCE [LARGE SCALE GENOMIC DNA]</scope>
    <source>
        <strain evidence="3 4">19-DSS-EL-015</strain>
    </source>
</reference>
<keyword evidence="4" id="KW-1185">Reference proteome</keyword>
<keyword evidence="2" id="KW-0732">Signal</keyword>
<evidence type="ECO:0008006" key="5">
    <source>
        <dbReference type="Google" id="ProtNLM"/>
    </source>
</evidence>
<evidence type="ECO:0000256" key="2">
    <source>
        <dbReference type="SAM" id="SignalP"/>
    </source>
</evidence>
<dbReference type="SUPFAM" id="SSF53448">
    <property type="entry name" value="Nucleotide-diphospho-sugar transferases"/>
    <property type="match status" value="1"/>
</dbReference>
<gene>
    <name evidence="3" type="ORF">PVAG01_04742</name>
</gene>
<organism evidence="3 4">
    <name type="scientific">Phlyctema vagabunda</name>
    <dbReference type="NCBI Taxonomy" id="108571"/>
    <lineage>
        <taxon>Eukaryota</taxon>
        <taxon>Fungi</taxon>
        <taxon>Dikarya</taxon>
        <taxon>Ascomycota</taxon>
        <taxon>Pezizomycotina</taxon>
        <taxon>Leotiomycetes</taxon>
        <taxon>Helotiales</taxon>
        <taxon>Dermateaceae</taxon>
        <taxon>Phlyctema</taxon>
    </lineage>
</organism>